<dbReference type="EMBL" id="UINC01004694">
    <property type="protein sequence ID" value="SVA16189.1"/>
    <property type="molecule type" value="Genomic_DNA"/>
</dbReference>
<dbReference type="GO" id="GO:0003677">
    <property type="term" value="F:DNA binding"/>
    <property type="evidence" value="ECO:0007669"/>
    <property type="project" value="InterPro"/>
</dbReference>
<dbReference type="AlphaFoldDB" id="A0A381TK37"/>
<dbReference type="Gene3D" id="3.30.460.10">
    <property type="entry name" value="Beta Polymerase, domain 2"/>
    <property type="match status" value="1"/>
</dbReference>
<dbReference type="PANTHER" id="PTHR11276:SF28">
    <property type="entry name" value="DNA POLYMERASE LAMBDA"/>
    <property type="match status" value="1"/>
</dbReference>
<accession>A0A381TK37</accession>
<reference evidence="2" key="1">
    <citation type="submission" date="2018-05" db="EMBL/GenBank/DDBJ databases">
        <authorList>
            <person name="Lanie J.A."/>
            <person name="Ng W.-L."/>
            <person name="Kazmierczak K.M."/>
            <person name="Andrzejewski T.M."/>
            <person name="Davidsen T.M."/>
            <person name="Wayne K.J."/>
            <person name="Tettelin H."/>
            <person name="Glass J.I."/>
            <person name="Rusch D."/>
            <person name="Podicherti R."/>
            <person name="Tsui H.-C.T."/>
            <person name="Winkler M.E."/>
        </authorList>
    </citation>
    <scope>NUCLEOTIDE SEQUENCE</scope>
</reference>
<dbReference type="GO" id="GO:0003887">
    <property type="term" value="F:DNA-directed DNA polymerase activity"/>
    <property type="evidence" value="ECO:0007669"/>
    <property type="project" value="InterPro"/>
</dbReference>
<feature type="non-terminal residue" evidence="2">
    <location>
        <position position="264"/>
    </location>
</feature>
<dbReference type="Gene3D" id="1.10.150.110">
    <property type="entry name" value="DNA polymerase beta, N-terminal domain-like"/>
    <property type="match status" value="1"/>
</dbReference>
<dbReference type="InterPro" id="IPR010996">
    <property type="entry name" value="HHH_MUS81"/>
</dbReference>
<dbReference type="Pfam" id="PF14716">
    <property type="entry name" value="HHH_8"/>
    <property type="match status" value="1"/>
</dbReference>
<dbReference type="SUPFAM" id="SSF81301">
    <property type="entry name" value="Nucleotidyltransferase"/>
    <property type="match status" value="1"/>
</dbReference>
<evidence type="ECO:0000313" key="2">
    <source>
        <dbReference type="EMBL" id="SVA16189.1"/>
    </source>
</evidence>
<dbReference type="PANTHER" id="PTHR11276">
    <property type="entry name" value="DNA POLYMERASE TYPE-X FAMILY MEMBER"/>
    <property type="match status" value="1"/>
</dbReference>
<feature type="domain" description="Crossover junction endonuclease MUS81-like HHH" evidence="1">
    <location>
        <begin position="1"/>
        <end position="77"/>
    </location>
</feature>
<dbReference type="InterPro" id="IPR022312">
    <property type="entry name" value="DNA_pol_X"/>
</dbReference>
<organism evidence="2">
    <name type="scientific">marine metagenome</name>
    <dbReference type="NCBI Taxonomy" id="408172"/>
    <lineage>
        <taxon>unclassified sequences</taxon>
        <taxon>metagenomes</taxon>
        <taxon>ecological metagenomes</taxon>
    </lineage>
</organism>
<dbReference type="InterPro" id="IPR043519">
    <property type="entry name" value="NT_sf"/>
</dbReference>
<sequence length="264" mass="28340">MNNNSISKVFSDVAILMQAKGENVFKVRAYSKASDVIKSLPYAISEIVEEPDRLRDIPGFGEAIVAKVQELVQTGQLKLLESLLDEMPDGVLDLVQIPGIGPATAFSAAQDLGIGSFSDLADSIESGVFQSLPRITEKNSLSILRHVNMRIEQGVRISIGRAQDCAADVMTELESRCSGIAKITVAGSIRRGAELVSNINFICAVDAKTETRTVISAFTTLSNTHIVLIHDDSSAKFSDKSGLEFSIKVVKMESFAGALVYATG</sequence>
<evidence type="ECO:0000259" key="1">
    <source>
        <dbReference type="Pfam" id="PF14716"/>
    </source>
</evidence>
<proteinExistence type="predicted"/>
<dbReference type="SUPFAM" id="SSF47802">
    <property type="entry name" value="DNA polymerase beta, N-terminal domain-like"/>
    <property type="match status" value="1"/>
</dbReference>
<dbReference type="InterPro" id="IPR002008">
    <property type="entry name" value="DNA_pol_X_beta-like"/>
</dbReference>
<dbReference type="GO" id="GO:0006281">
    <property type="term" value="P:DNA repair"/>
    <property type="evidence" value="ECO:0007669"/>
    <property type="project" value="InterPro"/>
</dbReference>
<dbReference type="InterPro" id="IPR027421">
    <property type="entry name" value="DNA_pol_lamdba_lyase_dom_sf"/>
</dbReference>
<protein>
    <recommendedName>
        <fullName evidence="1">Crossover junction endonuclease MUS81-like HHH domain-containing protein</fullName>
    </recommendedName>
</protein>
<name>A0A381TK37_9ZZZZ</name>
<dbReference type="Gene3D" id="1.10.150.20">
    <property type="entry name" value="5' to 3' exonuclease, C-terminal subdomain"/>
    <property type="match status" value="1"/>
</dbReference>
<dbReference type="Pfam" id="PF14520">
    <property type="entry name" value="HHH_5"/>
    <property type="match status" value="1"/>
</dbReference>
<gene>
    <name evidence="2" type="ORF">METZ01_LOCUS69043</name>
</gene>
<dbReference type="PRINTS" id="PR00870">
    <property type="entry name" value="DNAPOLXBETA"/>
</dbReference>